<feature type="compositionally biased region" description="Polar residues" evidence="3">
    <location>
        <begin position="286"/>
        <end position="300"/>
    </location>
</feature>
<dbReference type="Proteomes" id="UP001595704">
    <property type="component" value="Unassembled WGS sequence"/>
</dbReference>
<protein>
    <recommendedName>
        <fullName evidence="2">Probable branched-chain-amino-acid aminotransferase</fullName>
    </recommendedName>
</protein>
<keyword evidence="4" id="KW-0808">Transferase</keyword>
<dbReference type="InterPro" id="IPR043131">
    <property type="entry name" value="BCAT-like_N"/>
</dbReference>
<dbReference type="Pfam" id="PF01063">
    <property type="entry name" value="Aminotran_4"/>
    <property type="match status" value="1"/>
</dbReference>
<dbReference type="GO" id="GO:0008483">
    <property type="term" value="F:transaminase activity"/>
    <property type="evidence" value="ECO:0007669"/>
    <property type="project" value="UniProtKB-KW"/>
</dbReference>
<organism evidence="4 5">
    <name type="scientific">Camelimonas fluminis</name>
    <dbReference type="NCBI Taxonomy" id="1576911"/>
    <lineage>
        <taxon>Bacteria</taxon>
        <taxon>Pseudomonadati</taxon>
        <taxon>Pseudomonadota</taxon>
        <taxon>Alphaproteobacteria</taxon>
        <taxon>Hyphomicrobiales</taxon>
        <taxon>Chelatococcaceae</taxon>
        <taxon>Camelimonas</taxon>
    </lineage>
</organism>
<proteinExistence type="inferred from homology"/>
<dbReference type="InterPro" id="IPR050571">
    <property type="entry name" value="Class-IV_PLP-Dep_Aminotrnsfr"/>
</dbReference>
<comment type="caution">
    <text evidence="4">The sequence shown here is derived from an EMBL/GenBank/DDBJ whole genome shotgun (WGS) entry which is preliminary data.</text>
</comment>
<dbReference type="Gene3D" id="3.30.470.10">
    <property type="match status" value="1"/>
</dbReference>
<dbReference type="SUPFAM" id="SSF56752">
    <property type="entry name" value="D-aminoacid aminotransferase-like PLP-dependent enzymes"/>
    <property type="match status" value="1"/>
</dbReference>
<dbReference type="InterPro" id="IPR043132">
    <property type="entry name" value="BCAT-like_C"/>
</dbReference>
<dbReference type="RefSeq" id="WP_191317450.1">
    <property type="nucleotide sequence ID" value="NZ_BNCG01000001.1"/>
</dbReference>
<keyword evidence="4" id="KW-0032">Aminotransferase</keyword>
<evidence type="ECO:0000313" key="5">
    <source>
        <dbReference type="Proteomes" id="UP001595704"/>
    </source>
</evidence>
<reference evidence="5" key="1">
    <citation type="journal article" date="2019" name="Int. J. Syst. Evol. Microbiol.">
        <title>The Global Catalogue of Microorganisms (GCM) 10K type strain sequencing project: providing services to taxonomists for standard genome sequencing and annotation.</title>
        <authorList>
            <consortium name="The Broad Institute Genomics Platform"/>
            <consortium name="The Broad Institute Genome Sequencing Center for Infectious Disease"/>
            <person name="Wu L."/>
            <person name="Ma J."/>
        </authorList>
    </citation>
    <scope>NUCLEOTIDE SEQUENCE [LARGE SCALE GENOMIC DNA]</scope>
    <source>
        <strain evidence="5">KCTC 42282</strain>
    </source>
</reference>
<dbReference type="Gene3D" id="3.20.10.10">
    <property type="entry name" value="D-amino Acid Aminotransferase, subunit A, domain 2"/>
    <property type="match status" value="1"/>
</dbReference>
<dbReference type="EMBL" id="JBHRYC010000023">
    <property type="protein sequence ID" value="MFC3636481.1"/>
    <property type="molecule type" value="Genomic_DNA"/>
</dbReference>
<comment type="similarity">
    <text evidence="1">Belongs to the class-IV pyridoxal-phosphate-dependent aminotransferase family.</text>
</comment>
<dbReference type="PANTHER" id="PTHR42743:SF2">
    <property type="entry name" value="AMINODEOXYCHORISMATE LYASE"/>
    <property type="match status" value="1"/>
</dbReference>
<name>A0ABV7UCY8_9HYPH</name>
<feature type="region of interest" description="Disordered" evidence="3">
    <location>
        <begin position="280"/>
        <end position="300"/>
    </location>
</feature>
<evidence type="ECO:0000256" key="1">
    <source>
        <dbReference type="ARBA" id="ARBA00009320"/>
    </source>
</evidence>
<dbReference type="InterPro" id="IPR001544">
    <property type="entry name" value="Aminotrans_IV"/>
</dbReference>
<evidence type="ECO:0000256" key="2">
    <source>
        <dbReference type="ARBA" id="ARBA00014472"/>
    </source>
</evidence>
<sequence length="300" mass="31064">MIWLNGEPLAGTRAGFDLTDRGLLLGDGVFDTALVIDGAPVWRDAHLRRLCDACAVIGLDVRERDLERRIDAAMTLASAGLAAGSLRVTVTRGPGPRGVAPPEQTAPTVIASHAALTALPAFQPLSLWLSPVRRNETSVTSRIKTLAYLDNVLETGRARAAGCDEPLFLNTRGDVACSGVGNIFALSGGQLLTPPLAAGVLPGIARAALLRLAPAARLVAGEQTLGLDDLNRADAVFVSNSLRLLAPVTRMGDARLRQAPEVFARLRAVLAEAAGVGAHAGEAGATSSQSTPGRPTPGLS</sequence>
<dbReference type="PANTHER" id="PTHR42743">
    <property type="entry name" value="AMINO-ACID AMINOTRANSFERASE"/>
    <property type="match status" value="1"/>
</dbReference>
<accession>A0ABV7UCY8</accession>
<evidence type="ECO:0000256" key="3">
    <source>
        <dbReference type="SAM" id="MobiDB-lite"/>
    </source>
</evidence>
<evidence type="ECO:0000313" key="4">
    <source>
        <dbReference type="EMBL" id="MFC3636481.1"/>
    </source>
</evidence>
<gene>
    <name evidence="4" type="ORF">ACFONL_03650</name>
</gene>
<keyword evidence="5" id="KW-1185">Reference proteome</keyword>
<dbReference type="InterPro" id="IPR036038">
    <property type="entry name" value="Aminotransferase-like"/>
</dbReference>